<keyword evidence="2" id="KW-1185">Reference proteome</keyword>
<accession>A0ABU0V047</accession>
<proteinExistence type="predicted"/>
<dbReference type="EMBL" id="JAUTBK010000002">
    <property type="protein sequence ID" value="MDQ1210152.1"/>
    <property type="molecule type" value="Genomic_DNA"/>
</dbReference>
<protein>
    <submittedName>
        <fullName evidence="1">Uncharacterized protein</fullName>
    </submittedName>
</protein>
<dbReference type="RefSeq" id="WP_307004717.1">
    <property type="nucleotide sequence ID" value="NZ_JAUTBK010000002.1"/>
</dbReference>
<dbReference type="Proteomes" id="UP001233360">
    <property type="component" value="Unassembled WGS sequence"/>
</dbReference>
<comment type="caution">
    <text evidence="1">The sequence shown here is derived from an EMBL/GenBank/DDBJ whole genome shotgun (WGS) entry which is preliminary data.</text>
</comment>
<evidence type="ECO:0000313" key="1">
    <source>
        <dbReference type="EMBL" id="MDQ1210152.1"/>
    </source>
</evidence>
<gene>
    <name evidence="1" type="ORF">QE380_003075</name>
</gene>
<evidence type="ECO:0000313" key="2">
    <source>
        <dbReference type="Proteomes" id="UP001233360"/>
    </source>
</evidence>
<organism evidence="1 2">
    <name type="scientific">Acinetobacter baylyi</name>
    <dbReference type="NCBI Taxonomy" id="202950"/>
    <lineage>
        <taxon>Bacteria</taxon>
        <taxon>Pseudomonadati</taxon>
        <taxon>Pseudomonadota</taxon>
        <taxon>Gammaproteobacteria</taxon>
        <taxon>Moraxellales</taxon>
        <taxon>Moraxellaceae</taxon>
        <taxon>Acinetobacter</taxon>
    </lineage>
</organism>
<reference evidence="1 2" key="1">
    <citation type="submission" date="2023-07" db="EMBL/GenBank/DDBJ databases">
        <title>Functional and genomic diversity of the sorghum phyllosphere microbiome.</title>
        <authorList>
            <person name="Shade A."/>
        </authorList>
    </citation>
    <scope>NUCLEOTIDE SEQUENCE [LARGE SCALE GENOMIC DNA]</scope>
    <source>
        <strain evidence="1 2">SORGH_AS_0887</strain>
    </source>
</reference>
<name>A0ABU0V047_ACIBI</name>
<sequence>MNQFNNDELVSKYAEDIDRAGRTACYGGSDYSEVDDGRDRGIKFADDNRWQVVIVERSGYF</sequence>